<evidence type="ECO:0000313" key="3">
    <source>
        <dbReference type="Proteomes" id="UP000031186"/>
    </source>
</evidence>
<sequence length="394" mass="43729">MPLGSVHSGDTIVNGMPSSKSIESPKFTYPAETCRHIATILAFPSKCSAPPVHYENACREIIELAVTISKFEPVRLYARPEDSHVAQSMLDGKKLGPFAVDIIPFATNHLWVRDTAPVYVHGTSPETRNQRYAINFRFNEWGATVPDNGSLKIGEQWPKLAATQVEENATFAKRVIQQDTHPSPVTCIESKIRLEGGALVYDGEGTLIASESSIIGDDRNPHFSKQEIEDELRRLLGATKIIWFPGFKNLDPTDVHADAELQFIRPGVLVVSRPHESAEERWHQVYKQVKAAVGGNRDARGRLFEIYEIAEPDPKCTGCLEHEDPATNYVNFYFANGAVILPKFGDHDADTAALMKVQELCPDRVVRQVYVNALPLTGGVIHCSTQPVVDFEDV</sequence>
<organism evidence="2 3">
    <name type="scientific">Metarhizium anisopliae (strain ARSEF 549)</name>
    <dbReference type="NCBI Taxonomy" id="3151832"/>
    <lineage>
        <taxon>Eukaryota</taxon>
        <taxon>Fungi</taxon>
        <taxon>Dikarya</taxon>
        <taxon>Ascomycota</taxon>
        <taxon>Pezizomycotina</taxon>
        <taxon>Sordariomycetes</taxon>
        <taxon>Hypocreomycetidae</taxon>
        <taxon>Hypocreales</taxon>
        <taxon>Clavicipitaceae</taxon>
        <taxon>Metarhizium</taxon>
    </lineage>
</organism>
<dbReference type="EMBL" id="AZNF01000004">
    <property type="protein sequence ID" value="KID67413.1"/>
    <property type="molecule type" value="Genomic_DNA"/>
</dbReference>
<dbReference type="Pfam" id="PF04371">
    <property type="entry name" value="PAD_porph"/>
    <property type="match status" value="1"/>
</dbReference>
<dbReference type="Gene3D" id="3.75.10.10">
    <property type="entry name" value="L-arginine/glycine Amidinotransferase, Chain A"/>
    <property type="match status" value="1"/>
</dbReference>
<proteinExistence type="predicted"/>
<evidence type="ECO:0000313" key="2">
    <source>
        <dbReference type="EMBL" id="KID67413.1"/>
    </source>
</evidence>
<keyword evidence="1" id="KW-0378">Hydrolase</keyword>
<dbReference type="VEuPathDB" id="FungiDB:MAN_04171"/>
<dbReference type="GO" id="GO:0009446">
    <property type="term" value="P:putrescine biosynthetic process"/>
    <property type="evidence" value="ECO:0007669"/>
    <property type="project" value="InterPro"/>
</dbReference>
<evidence type="ECO:0000256" key="1">
    <source>
        <dbReference type="ARBA" id="ARBA00022801"/>
    </source>
</evidence>
<dbReference type="AlphaFoldDB" id="A0A0B4FA13"/>
<dbReference type="HOGENOM" id="CLU_037682_2_0_1"/>
<dbReference type="OrthoDB" id="544103at2759"/>
<dbReference type="GO" id="GO:0004668">
    <property type="term" value="F:protein-arginine deiminase activity"/>
    <property type="evidence" value="ECO:0007669"/>
    <property type="project" value="InterPro"/>
</dbReference>
<dbReference type="Proteomes" id="UP000031186">
    <property type="component" value="Unassembled WGS sequence"/>
</dbReference>
<dbReference type="InterPro" id="IPR007466">
    <property type="entry name" value="Peptidyl-Arg-deiminase_porph"/>
</dbReference>
<dbReference type="SUPFAM" id="SSF55909">
    <property type="entry name" value="Pentein"/>
    <property type="match status" value="1"/>
</dbReference>
<name>A0A0B4FA13_METAF</name>
<keyword evidence="3" id="KW-1185">Reference proteome</keyword>
<gene>
    <name evidence="2" type="ORF">MAN_04171</name>
</gene>
<accession>A0A0B4FA13</accession>
<comment type="caution">
    <text evidence="2">The sequence shown here is derived from an EMBL/GenBank/DDBJ whole genome shotgun (WGS) entry which is preliminary data.</text>
</comment>
<reference evidence="2 3" key="1">
    <citation type="journal article" date="2014" name="Proc. Natl. Acad. Sci. U.S.A.">
        <title>Trajectory and genomic determinants of fungal-pathogen speciation and host adaptation.</title>
        <authorList>
            <person name="Hu X."/>
            <person name="Xiao G."/>
            <person name="Zheng P."/>
            <person name="Shang Y."/>
            <person name="Su Y."/>
            <person name="Zhang X."/>
            <person name="Liu X."/>
            <person name="Zhan S."/>
            <person name="St Leger R.J."/>
            <person name="Wang C."/>
        </authorList>
    </citation>
    <scope>NUCLEOTIDE SEQUENCE [LARGE SCALE GENOMIC DNA]</scope>
    <source>
        <strain evidence="2 3">ARSEF 549</strain>
    </source>
</reference>
<feature type="non-terminal residue" evidence="2">
    <location>
        <position position="1"/>
    </location>
</feature>
<dbReference type="PANTHER" id="PTHR31377:SF0">
    <property type="entry name" value="AGMATINE DEIMINASE-RELATED"/>
    <property type="match status" value="1"/>
</dbReference>
<dbReference type="GO" id="GO:0047632">
    <property type="term" value="F:agmatine deiminase activity"/>
    <property type="evidence" value="ECO:0007669"/>
    <property type="project" value="TreeGrafter"/>
</dbReference>
<dbReference type="PANTHER" id="PTHR31377">
    <property type="entry name" value="AGMATINE DEIMINASE-RELATED"/>
    <property type="match status" value="1"/>
</dbReference>
<protein>
    <submittedName>
        <fullName evidence="2">Porphyromonas-type peptidyl-arginine deiminase superfamily</fullName>
    </submittedName>
</protein>